<dbReference type="Proteomes" id="UP000608071">
    <property type="component" value="Unassembled WGS sequence"/>
</dbReference>
<evidence type="ECO:0000256" key="1">
    <source>
        <dbReference type="SAM" id="Coils"/>
    </source>
</evidence>
<keyword evidence="3" id="KW-1185">Reference proteome</keyword>
<dbReference type="Gene3D" id="6.10.250.3150">
    <property type="match status" value="1"/>
</dbReference>
<keyword evidence="1" id="KW-0175">Coiled coil</keyword>
<accession>A0ABR8SWB5</accession>
<evidence type="ECO:0000313" key="3">
    <source>
        <dbReference type="Proteomes" id="UP000608071"/>
    </source>
</evidence>
<proteinExistence type="predicted"/>
<protein>
    <recommendedName>
        <fullName evidence="4">SbsC C-terminal domain-containing protein</fullName>
    </recommendedName>
</protein>
<evidence type="ECO:0000313" key="2">
    <source>
        <dbReference type="EMBL" id="MBD7967624.1"/>
    </source>
</evidence>
<dbReference type="RefSeq" id="WP_191798874.1">
    <property type="nucleotide sequence ID" value="NZ_JACSQL010000002.1"/>
</dbReference>
<comment type="caution">
    <text evidence="2">The sequence shown here is derived from an EMBL/GenBank/DDBJ whole genome shotgun (WGS) entry which is preliminary data.</text>
</comment>
<organism evidence="2 3">
    <name type="scientific">Paenibacillus gallinarum</name>
    <dbReference type="NCBI Taxonomy" id="2762232"/>
    <lineage>
        <taxon>Bacteria</taxon>
        <taxon>Bacillati</taxon>
        <taxon>Bacillota</taxon>
        <taxon>Bacilli</taxon>
        <taxon>Bacillales</taxon>
        <taxon>Paenibacillaceae</taxon>
        <taxon>Paenibacillus</taxon>
    </lineage>
</organism>
<sequence length="362" mass="42206">MRHRLHTKIIWFTIFFLLMANSASYVHAELSIEEGNLNILQNSLSIVEIDHEIKRTEDKQEELQQKQRSLETELKQHKEEMVGHEERAGSIVRSYYMGERAQFLRILLNSDSFRSLQIVAGYYEMIILGDQETLRAYHKRYNELTATSAELDQSAYELEQLKQNLIYQRERVLALEEEVEKGLTSSDQRELMEKLIVELTSYWNNVGVHEVHQYFNALAVAMENLPSYVQKEPGILSMNGGTYTISITEAQLNDFLRSENEIFQDFSFEFSDDYIIASGKRDDLELAVYGHYSVIDEPENGILFHVDKLIFNQFELPDTTRTMLEQEFDLGFYPQKLMSFIKATGVSTREQTLEVTMELSLK</sequence>
<gene>
    <name evidence="2" type="ORF">H9647_06085</name>
</gene>
<dbReference type="EMBL" id="JACSQL010000002">
    <property type="protein sequence ID" value="MBD7967624.1"/>
    <property type="molecule type" value="Genomic_DNA"/>
</dbReference>
<reference evidence="2 3" key="1">
    <citation type="submission" date="2020-08" db="EMBL/GenBank/DDBJ databases">
        <title>A Genomic Blueprint of the Chicken Gut Microbiome.</title>
        <authorList>
            <person name="Gilroy R."/>
            <person name="Ravi A."/>
            <person name="Getino M."/>
            <person name="Pursley I."/>
            <person name="Horton D.L."/>
            <person name="Alikhan N.-F."/>
            <person name="Baker D."/>
            <person name="Gharbi K."/>
            <person name="Hall N."/>
            <person name="Watson M."/>
            <person name="Adriaenssens E.M."/>
            <person name="Foster-Nyarko E."/>
            <person name="Jarju S."/>
            <person name="Secka A."/>
            <person name="Antonio M."/>
            <person name="Oren A."/>
            <person name="Chaudhuri R."/>
            <person name="La Ragione R.M."/>
            <person name="Hildebrand F."/>
            <person name="Pallen M.J."/>
        </authorList>
    </citation>
    <scope>NUCLEOTIDE SEQUENCE [LARGE SCALE GENOMIC DNA]</scope>
    <source>
        <strain evidence="2 3">Sa2BVA9</strain>
    </source>
</reference>
<evidence type="ECO:0008006" key="4">
    <source>
        <dbReference type="Google" id="ProtNLM"/>
    </source>
</evidence>
<feature type="coiled-coil region" evidence="1">
    <location>
        <begin position="46"/>
        <end position="87"/>
    </location>
</feature>
<name>A0ABR8SWB5_9BACL</name>
<feature type="coiled-coil region" evidence="1">
    <location>
        <begin position="144"/>
        <end position="178"/>
    </location>
</feature>